<organism evidence="1 2">
    <name type="scientific">Strongylus vulgaris</name>
    <name type="common">Blood worm</name>
    <dbReference type="NCBI Taxonomy" id="40348"/>
    <lineage>
        <taxon>Eukaryota</taxon>
        <taxon>Metazoa</taxon>
        <taxon>Ecdysozoa</taxon>
        <taxon>Nematoda</taxon>
        <taxon>Chromadorea</taxon>
        <taxon>Rhabditida</taxon>
        <taxon>Rhabditina</taxon>
        <taxon>Rhabditomorpha</taxon>
        <taxon>Strongyloidea</taxon>
        <taxon>Strongylidae</taxon>
        <taxon>Strongylus</taxon>
    </lineage>
</organism>
<dbReference type="OrthoDB" id="5832818at2759"/>
<reference evidence="1 2" key="1">
    <citation type="submission" date="2018-11" db="EMBL/GenBank/DDBJ databases">
        <authorList>
            <consortium name="Pathogen Informatics"/>
        </authorList>
    </citation>
    <scope>NUCLEOTIDE SEQUENCE [LARGE SCALE GENOMIC DNA]</scope>
</reference>
<protein>
    <submittedName>
        <fullName evidence="1">Uncharacterized protein</fullName>
    </submittedName>
</protein>
<dbReference type="AlphaFoldDB" id="A0A3P7HYJ2"/>
<proteinExistence type="predicted"/>
<evidence type="ECO:0000313" key="2">
    <source>
        <dbReference type="Proteomes" id="UP000270094"/>
    </source>
</evidence>
<name>A0A3P7HYJ2_STRVU</name>
<keyword evidence="2" id="KW-1185">Reference proteome</keyword>
<sequence>MIDSRVGKEAREHGTPFLGVKQSSPNLLSANASNATDVRFSKEALLQFLLFLVSVLRPKIVRQKLERELPSDYCADYVFDIIKERIGFTEGVKVYYTNASTIHDREELVPLDTTVESGRRTLLNLAGGRSTLTFVATKPGVHVFKD</sequence>
<dbReference type="EMBL" id="UYYB01002149">
    <property type="protein sequence ID" value="VDM66151.1"/>
    <property type="molecule type" value="Genomic_DNA"/>
</dbReference>
<gene>
    <name evidence="1" type="ORF">SVUK_LOCUS1149</name>
</gene>
<evidence type="ECO:0000313" key="1">
    <source>
        <dbReference type="EMBL" id="VDM66151.1"/>
    </source>
</evidence>
<dbReference type="Proteomes" id="UP000270094">
    <property type="component" value="Unassembled WGS sequence"/>
</dbReference>
<accession>A0A3P7HYJ2</accession>